<dbReference type="Proteomes" id="UP000681722">
    <property type="component" value="Unassembled WGS sequence"/>
</dbReference>
<sequence>MSIRVNKIETTEKELSKERQAILKKLTGIWGPQIAQDFVFPKTDETRRLTTIEDLKLPFLLSQYKLSIDNSCQTFGRGQLAQHGSDDVNHSYIDKGQKYLQLTNTYLINHLQTHLLFKCSKLNEDRAISLRSTAMSTLQQLNNDQSVQKYFVEKPVKDYPFQLLCTVEEQQEPSVDKNTDYDNKDEEIQQSLFDLSKKNRLILENNKKYRVKFLKHQDPLKSRSPLAQLTYGGGKNVNFVKTKKSQQALFGLSNDYSLFNTEKSVAPGLASQISNDQHKLLPAVKEHRPSITSILKQRIPHEKN</sequence>
<comment type="caution">
    <text evidence="1">The sequence shown here is derived from an EMBL/GenBank/DDBJ whole genome shotgun (WGS) entry which is preliminary data.</text>
</comment>
<evidence type="ECO:0000313" key="1">
    <source>
        <dbReference type="EMBL" id="CAF1415989.1"/>
    </source>
</evidence>
<gene>
    <name evidence="1" type="ORF">GPM918_LOCUS33605</name>
    <name evidence="2" type="ORF">SRO942_LOCUS34291</name>
</gene>
<evidence type="ECO:0000313" key="3">
    <source>
        <dbReference type="Proteomes" id="UP000663829"/>
    </source>
</evidence>
<protein>
    <submittedName>
        <fullName evidence="1">Uncharacterized protein</fullName>
    </submittedName>
</protein>
<keyword evidence="3" id="KW-1185">Reference proteome</keyword>
<dbReference type="OrthoDB" id="10031851at2759"/>
<evidence type="ECO:0000313" key="2">
    <source>
        <dbReference type="EMBL" id="CAF4301875.1"/>
    </source>
</evidence>
<organism evidence="1 3">
    <name type="scientific">Didymodactylos carnosus</name>
    <dbReference type="NCBI Taxonomy" id="1234261"/>
    <lineage>
        <taxon>Eukaryota</taxon>
        <taxon>Metazoa</taxon>
        <taxon>Spiralia</taxon>
        <taxon>Gnathifera</taxon>
        <taxon>Rotifera</taxon>
        <taxon>Eurotatoria</taxon>
        <taxon>Bdelloidea</taxon>
        <taxon>Philodinida</taxon>
        <taxon>Philodinidae</taxon>
        <taxon>Didymodactylos</taxon>
    </lineage>
</organism>
<proteinExistence type="predicted"/>
<dbReference type="EMBL" id="CAJNOQ010018038">
    <property type="protein sequence ID" value="CAF1415989.1"/>
    <property type="molecule type" value="Genomic_DNA"/>
</dbReference>
<dbReference type="Proteomes" id="UP000663829">
    <property type="component" value="Unassembled WGS sequence"/>
</dbReference>
<dbReference type="EMBL" id="CAJOBC010083465">
    <property type="protein sequence ID" value="CAF4301875.1"/>
    <property type="molecule type" value="Genomic_DNA"/>
</dbReference>
<accession>A0A815M8M2</accession>
<dbReference type="AlphaFoldDB" id="A0A815M8M2"/>
<name>A0A815M8M2_9BILA</name>
<reference evidence="1" key="1">
    <citation type="submission" date="2021-02" db="EMBL/GenBank/DDBJ databases">
        <authorList>
            <person name="Nowell W R."/>
        </authorList>
    </citation>
    <scope>NUCLEOTIDE SEQUENCE</scope>
</reference>